<dbReference type="AlphaFoldDB" id="A0A807LME2"/>
<keyword evidence="1" id="KW-1133">Transmembrane helix</keyword>
<dbReference type="Proteomes" id="UP000187148">
    <property type="component" value="Chromosome"/>
</dbReference>
<name>A0A807LME2_9ENTR</name>
<feature type="transmembrane region" description="Helical" evidence="1">
    <location>
        <begin position="50"/>
        <end position="71"/>
    </location>
</feature>
<dbReference type="EMBL" id="CP019445">
    <property type="protein sequence ID" value="APZ06885.1"/>
    <property type="molecule type" value="Genomic_DNA"/>
</dbReference>
<sequence>MIFYVMFSAALVISRKRAIACMIVCFMLTASAVAFTFYIPPQPRYGWINIGYILGDNLLIDFGMGCMLAVIYDNLKIQKRMGFYFFLISVIAVIYVSLLHISGARIIKFGIPALLIIILAIYSRSGNCIIFKTLHVVGDASYSIYLSHLYFALAMHNSVNVKNIASANAEIATLIFTGMCVAFGLFINITVEKPIMKYMADRKRQRKEATA</sequence>
<keyword evidence="1" id="KW-0472">Membrane</keyword>
<feature type="transmembrane region" description="Helical" evidence="1">
    <location>
        <begin position="106"/>
        <end position="122"/>
    </location>
</feature>
<feature type="transmembrane region" description="Helical" evidence="1">
    <location>
        <begin position="83"/>
        <end position="100"/>
    </location>
</feature>
<gene>
    <name evidence="2" type="ORF">BWI95_18475</name>
</gene>
<proteinExistence type="predicted"/>
<evidence type="ECO:0000256" key="1">
    <source>
        <dbReference type="SAM" id="Phobius"/>
    </source>
</evidence>
<dbReference type="KEGG" id="kco:BWI95_18475"/>
<keyword evidence="3" id="KW-1185">Reference proteome</keyword>
<evidence type="ECO:0000313" key="3">
    <source>
        <dbReference type="Proteomes" id="UP000187148"/>
    </source>
</evidence>
<feature type="transmembrane region" description="Helical" evidence="1">
    <location>
        <begin position="171"/>
        <end position="191"/>
    </location>
</feature>
<accession>A0A807LME2</accession>
<reference evidence="2 3" key="1">
    <citation type="submission" date="2017-01" db="EMBL/GenBank/DDBJ databases">
        <authorList>
            <person name="Cao J.-M."/>
        </authorList>
    </citation>
    <scope>NUCLEOTIDE SEQUENCE [LARGE SCALE GENOMIC DNA]</scope>
    <source>
        <strain evidence="2 3">888-76</strain>
    </source>
</reference>
<feature type="transmembrane region" description="Helical" evidence="1">
    <location>
        <begin position="129"/>
        <end position="151"/>
    </location>
</feature>
<protein>
    <recommendedName>
        <fullName evidence="4">Acyltransferase 3 domain-containing protein</fullName>
    </recommendedName>
</protein>
<organism evidence="2 3">
    <name type="scientific">Kosakonia cowanii JCM 10956 = DSM 18146</name>
    <dbReference type="NCBI Taxonomy" id="1300165"/>
    <lineage>
        <taxon>Bacteria</taxon>
        <taxon>Pseudomonadati</taxon>
        <taxon>Pseudomonadota</taxon>
        <taxon>Gammaproteobacteria</taxon>
        <taxon>Enterobacterales</taxon>
        <taxon>Enterobacteriaceae</taxon>
        <taxon>Kosakonia</taxon>
    </lineage>
</organism>
<evidence type="ECO:0008006" key="4">
    <source>
        <dbReference type="Google" id="ProtNLM"/>
    </source>
</evidence>
<evidence type="ECO:0000313" key="2">
    <source>
        <dbReference type="EMBL" id="APZ06885.1"/>
    </source>
</evidence>
<keyword evidence="1" id="KW-0812">Transmembrane</keyword>